<reference evidence="3 4" key="1">
    <citation type="submission" date="2016-11" db="EMBL/GenBank/DDBJ databases">
        <authorList>
            <person name="Jaros S."/>
            <person name="Januszkiewicz K."/>
            <person name="Wedrychowicz H."/>
        </authorList>
    </citation>
    <scope>NUCLEOTIDE SEQUENCE [LARGE SCALE GENOMIC DNA]</scope>
    <source>
        <strain evidence="3 4">DSM 29589</strain>
    </source>
</reference>
<dbReference type="STRING" id="337701.SAMN05444398_104147"/>
<dbReference type="PROSITE" id="PS51782">
    <property type="entry name" value="LYSM"/>
    <property type="match status" value="1"/>
</dbReference>
<dbReference type="AlphaFoldDB" id="A0A1M7C8E7"/>
<dbReference type="SMART" id="SM00257">
    <property type="entry name" value="LysM"/>
    <property type="match status" value="1"/>
</dbReference>
<name>A0A1M7C8E7_9RHOB</name>
<organism evidence="3 4">
    <name type="scientific">Roseovarius pacificus</name>
    <dbReference type="NCBI Taxonomy" id="337701"/>
    <lineage>
        <taxon>Bacteria</taxon>
        <taxon>Pseudomonadati</taxon>
        <taxon>Pseudomonadota</taxon>
        <taxon>Alphaproteobacteria</taxon>
        <taxon>Rhodobacterales</taxon>
        <taxon>Roseobacteraceae</taxon>
        <taxon>Roseovarius</taxon>
    </lineage>
</organism>
<dbReference type="SUPFAM" id="SSF54106">
    <property type="entry name" value="LysM domain"/>
    <property type="match status" value="1"/>
</dbReference>
<keyword evidence="1" id="KW-0812">Transmembrane</keyword>
<accession>A0A1M7C8E7</accession>
<keyword evidence="4" id="KW-1185">Reference proteome</keyword>
<dbReference type="Gene3D" id="3.10.350.10">
    <property type="entry name" value="LysM domain"/>
    <property type="match status" value="1"/>
</dbReference>
<evidence type="ECO:0000256" key="1">
    <source>
        <dbReference type="SAM" id="Phobius"/>
    </source>
</evidence>
<dbReference type="CDD" id="cd00118">
    <property type="entry name" value="LysM"/>
    <property type="match status" value="1"/>
</dbReference>
<dbReference type="Pfam" id="PF01476">
    <property type="entry name" value="LysM"/>
    <property type="match status" value="1"/>
</dbReference>
<dbReference type="InterPro" id="IPR018392">
    <property type="entry name" value="LysM"/>
</dbReference>
<proteinExistence type="predicted"/>
<evidence type="ECO:0000313" key="3">
    <source>
        <dbReference type="EMBL" id="SHL63505.1"/>
    </source>
</evidence>
<feature type="domain" description="LysM" evidence="2">
    <location>
        <begin position="191"/>
        <end position="240"/>
    </location>
</feature>
<dbReference type="Proteomes" id="UP000183974">
    <property type="component" value="Unassembled WGS sequence"/>
</dbReference>
<keyword evidence="1" id="KW-1133">Transmembrane helix</keyword>
<dbReference type="EMBL" id="FRBR01000004">
    <property type="protein sequence ID" value="SHL63505.1"/>
    <property type="molecule type" value="Genomic_DNA"/>
</dbReference>
<feature type="transmembrane region" description="Helical" evidence="1">
    <location>
        <begin position="23"/>
        <end position="43"/>
    </location>
</feature>
<sequence>MGYRTDDSLERGSGASVPQQHHMIRIAVIAGGFLTVTITLILLQKDSQPHPVALERASVPSAKTDAPVTAAENMAPAPDNSVSHDRGGLAYMDTPERRPQAVSPKTPPPVVTTAASDLVMHPDSDLEALIAEAMAQGQSPAYIAALIQSGGRTRGKAAAPQLVQDGRLNTATLIGVLSGNTAQGPGTAEPVTYAVQAGDTLATIAYRFYGDTAQSAQIVQANSDILGGEAALAIGQTLVIPTL</sequence>
<dbReference type="InterPro" id="IPR036779">
    <property type="entry name" value="LysM_dom_sf"/>
</dbReference>
<protein>
    <submittedName>
        <fullName evidence="3">LysM domain-containing protein</fullName>
    </submittedName>
</protein>
<evidence type="ECO:0000313" key="4">
    <source>
        <dbReference type="Proteomes" id="UP000183974"/>
    </source>
</evidence>
<evidence type="ECO:0000259" key="2">
    <source>
        <dbReference type="PROSITE" id="PS51782"/>
    </source>
</evidence>
<keyword evidence="1" id="KW-0472">Membrane</keyword>
<gene>
    <name evidence="3" type="ORF">SAMN05444398_104147</name>
</gene>